<accession>A0ABR3C934</accession>
<organism evidence="1 2">
    <name type="scientific">Diplodia seriata</name>
    <dbReference type="NCBI Taxonomy" id="420778"/>
    <lineage>
        <taxon>Eukaryota</taxon>
        <taxon>Fungi</taxon>
        <taxon>Dikarya</taxon>
        <taxon>Ascomycota</taxon>
        <taxon>Pezizomycotina</taxon>
        <taxon>Dothideomycetes</taxon>
        <taxon>Dothideomycetes incertae sedis</taxon>
        <taxon>Botryosphaeriales</taxon>
        <taxon>Botryosphaeriaceae</taxon>
        <taxon>Diplodia</taxon>
    </lineage>
</organism>
<dbReference type="Proteomes" id="UP001430584">
    <property type="component" value="Unassembled WGS sequence"/>
</dbReference>
<dbReference type="RefSeq" id="XP_066629724.1">
    <property type="nucleotide sequence ID" value="XM_066780495.1"/>
</dbReference>
<evidence type="ECO:0000313" key="2">
    <source>
        <dbReference type="Proteomes" id="UP001430584"/>
    </source>
</evidence>
<keyword evidence="2" id="KW-1185">Reference proteome</keyword>
<dbReference type="GeneID" id="92013176"/>
<reference evidence="1 2" key="1">
    <citation type="submission" date="2024-02" db="EMBL/GenBank/DDBJ databases">
        <title>De novo assembly and annotation of 12 fungi associated with fruit tree decline syndrome in Ontario, Canada.</title>
        <authorList>
            <person name="Sulman M."/>
            <person name="Ellouze W."/>
            <person name="Ilyukhin E."/>
        </authorList>
    </citation>
    <scope>NUCLEOTIDE SEQUENCE [LARGE SCALE GENOMIC DNA]</scope>
    <source>
        <strain evidence="1 2">FDS-637</strain>
    </source>
</reference>
<sequence>MVKGLEGSAAALSHLLENLTSEQKANVEKQYHALQGRYLSGMPEGELTELLLGLNREDSMIRTRKRPSFATKVHCEII</sequence>
<protein>
    <submittedName>
        <fullName evidence="1">Uncharacterized protein</fullName>
    </submittedName>
</protein>
<evidence type="ECO:0000313" key="1">
    <source>
        <dbReference type="EMBL" id="KAL0256695.1"/>
    </source>
</evidence>
<dbReference type="EMBL" id="JAJVCZ030000009">
    <property type="protein sequence ID" value="KAL0256695.1"/>
    <property type="molecule type" value="Genomic_DNA"/>
</dbReference>
<comment type="caution">
    <text evidence="1">The sequence shown here is derived from an EMBL/GenBank/DDBJ whole genome shotgun (WGS) entry which is preliminary data.</text>
</comment>
<gene>
    <name evidence="1" type="ORF">SLS55_009091</name>
</gene>
<name>A0ABR3C934_9PEZI</name>
<proteinExistence type="predicted"/>